<keyword evidence="2" id="KW-1185">Reference proteome</keyword>
<gene>
    <name evidence="1" type="ORF">LELG_03752</name>
</gene>
<dbReference type="VEuPathDB" id="FungiDB:LELG_03752"/>
<evidence type="ECO:0000313" key="1">
    <source>
        <dbReference type="EMBL" id="EDK45573.1"/>
    </source>
</evidence>
<dbReference type="EMBL" id="CH981528">
    <property type="protein sequence ID" value="EDK45573.1"/>
    <property type="molecule type" value="Genomic_DNA"/>
</dbReference>
<dbReference type="GeneID" id="5232055"/>
<dbReference type="STRING" id="379508.A5E2B5"/>
<evidence type="ECO:0000313" key="2">
    <source>
        <dbReference type="Proteomes" id="UP000001996"/>
    </source>
</evidence>
<dbReference type="OMA" id="KLIVQHH"/>
<dbReference type="OrthoDB" id="4094279at2759"/>
<organism evidence="1 2">
    <name type="scientific">Lodderomyces elongisporus (strain ATCC 11503 / CBS 2605 / JCM 1781 / NBRC 1676 / NRRL YB-4239)</name>
    <name type="common">Yeast</name>
    <name type="synonym">Saccharomyces elongisporus</name>
    <dbReference type="NCBI Taxonomy" id="379508"/>
    <lineage>
        <taxon>Eukaryota</taxon>
        <taxon>Fungi</taxon>
        <taxon>Dikarya</taxon>
        <taxon>Ascomycota</taxon>
        <taxon>Saccharomycotina</taxon>
        <taxon>Pichiomycetes</taxon>
        <taxon>Debaryomycetaceae</taxon>
        <taxon>Candida/Lodderomyces clade</taxon>
        <taxon>Lodderomyces</taxon>
    </lineage>
</organism>
<dbReference type="HOGENOM" id="CLU_016884_0_0_1"/>
<dbReference type="Proteomes" id="UP000001996">
    <property type="component" value="Unassembled WGS sequence"/>
</dbReference>
<accession>A5E2B5</accession>
<dbReference type="eggNOG" id="ENOG502T75D">
    <property type="taxonomic scope" value="Eukaryota"/>
</dbReference>
<dbReference type="InParanoid" id="A5E2B5"/>
<sequence>MCDNELERKKKKSKKNLQLYEIDQILNITFHRTYFVISLPLSYSFCSFCPPFTPFPSPPQSNAIHIVMLRCLRCKNITQNTSLPVHFYQAYRRVSGKPTTFFDRNVKSSLPQKIATYINDKITSLYDHIINEPVQDLIDRVPNLHNDLRRAADTENKLSTILSYDPTQIDPQLYYHFYEPPASASTERLLLKRLLFHQHYASCWALFMGNSLTDLDEFLRNVRRYLSVMENDFAILDFVIQMPELDGRDSYRKYIYNALYEVFDIDAEFVHQKSKEIANLSSIAAVYSFAKDDFISQTLCLKRIIQIIYGEENGNDASKYEIVNQLLKFPQIIRRPGWLTSVFPRFEMQLTLNGNDIPLEIEVFTGAVEELLTKKQLCVNLNNADVIYMLHSQVDTFTIFLAYRLGRSHERISNYLIQKLLDEETRLGDETYQNSTTNFHKFRAAFWHCAQDLERPLLVKCMDYLLPLETNFTGLFSHLNEEDQCDLALSYKNYTPAQRVSLIEHFHRNRLLARQLIKSLSVSDDVTLKDLKNLARANITTRKTLLEIHRSVLVRAHTIDGEILLSIVNKLLALIFKEPGNFQHLYYELDKKYKKLFHNSFREFAQAISILPPNKLAQTMDVLYESIQSDSFRFGNDEFAKTYIFKTISYDVYRFVARLENGVSTLCDTMEMLQGPKMWIKYWLVKSLVRSDYSNAFQLLNYYHETPTELTGYFDAIVTGIMRNRIQYSVDEKISILNDFLKKAKESGFAYKIGMRSCYEIFNAIKEGSRHGELDPETITWLNGFGEKNRHMRSLIQFMDNRKPRKKR</sequence>
<proteinExistence type="predicted"/>
<dbReference type="KEGG" id="lel:PVL30_004579"/>
<name>A5E2B5_LODEL</name>
<protein>
    <submittedName>
        <fullName evidence="1">Uncharacterized protein</fullName>
    </submittedName>
</protein>
<dbReference type="AlphaFoldDB" id="A5E2B5"/>
<reference evidence="1 2" key="1">
    <citation type="journal article" date="2009" name="Nature">
        <title>Evolution of pathogenicity and sexual reproduction in eight Candida genomes.</title>
        <authorList>
            <person name="Butler G."/>
            <person name="Rasmussen M.D."/>
            <person name="Lin M.F."/>
            <person name="Santos M.A."/>
            <person name="Sakthikumar S."/>
            <person name="Munro C.A."/>
            <person name="Rheinbay E."/>
            <person name="Grabherr M."/>
            <person name="Forche A."/>
            <person name="Reedy J.L."/>
            <person name="Agrafioti I."/>
            <person name="Arnaud M.B."/>
            <person name="Bates S."/>
            <person name="Brown A.J."/>
            <person name="Brunke S."/>
            <person name="Costanzo M.C."/>
            <person name="Fitzpatrick D.A."/>
            <person name="de Groot P.W."/>
            <person name="Harris D."/>
            <person name="Hoyer L.L."/>
            <person name="Hube B."/>
            <person name="Klis F.M."/>
            <person name="Kodira C."/>
            <person name="Lennard N."/>
            <person name="Logue M.E."/>
            <person name="Martin R."/>
            <person name="Neiman A.M."/>
            <person name="Nikolaou E."/>
            <person name="Quail M.A."/>
            <person name="Quinn J."/>
            <person name="Santos M.C."/>
            <person name="Schmitzberger F.F."/>
            <person name="Sherlock G."/>
            <person name="Shah P."/>
            <person name="Silverstein K.A."/>
            <person name="Skrzypek M.S."/>
            <person name="Soll D."/>
            <person name="Staggs R."/>
            <person name="Stansfield I."/>
            <person name="Stumpf M.P."/>
            <person name="Sudbery P.E."/>
            <person name="Srikantha T."/>
            <person name="Zeng Q."/>
            <person name="Berman J."/>
            <person name="Berriman M."/>
            <person name="Heitman J."/>
            <person name="Gow N.A."/>
            <person name="Lorenz M.C."/>
            <person name="Birren B.W."/>
            <person name="Kellis M."/>
            <person name="Cuomo C.A."/>
        </authorList>
    </citation>
    <scope>NUCLEOTIDE SEQUENCE [LARGE SCALE GENOMIC DNA]</scope>
    <source>
        <strain evidence="2">ATCC 11503 / BCRC 21390 / CBS 2605 / JCM 1781 / NBRC 1676 / NRRL YB-4239</strain>
    </source>
</reference>